<evidence type="ECO:0000256" key="1">
    <source>
        <dbReference type="SAM" id="MobiDB-lite"/>
    </source>
</evidence>
<dbReference type="Pfam" id="PF00132">
    <property type="entry name" value="Hexapep"/>
    <property type="match status" value="1"/>
</dbReference>
<dbReference type="PANTHER" id="PTHR23416:SF78">
    <property type="entry name" value="LIPOPOLYSACCHARIDE BIOSYNTHESIS O-ACETYL TRANSFERASE WBBJ-RELATED"/>
    <property type="match status" value="1"/>
</dbReference>
<comment type="caution">
    <text evidence="2">The sequence shown here is derived from an EMBL/GenBank/DDBJ whole genome shotgun (WGS) entry which is preliminary data.</text>
</comment>
<dbReference type="Pfam" id="PF14602">
    <property type="entry name" value="Hexapep_2"/>
    <property type="match status" value="1"/>
</dbReference>
<keyword evidence="3" id="KW-1185">Reference proteome</keyword>
<feature type="region of interest" description="Disordered" evidence="1">
    <location>
        <begin position="129"/>
        <end position="148"/>
    </location>
</feature>
<dbReference type="RefSeq" id="WP_133767607.1">
    <property type="nucleotide sequence ID" value="NZ_BAAARP010000001.1"/>
</dbReference>
<dbReference type="SUPFAM" id="SSF51161">
    <property type="entry name" value="Trimeric LpxA-like enzymes"/>
    <property type="match status" value="1"/>
</dbReference>
<dbReference type="EMBL" id="SOAM01000004">
    <property type="protein sequence ID" value="TDS74950.1"/>
    <property type="molecule type" value="Genomic_DNA"/>
</dbReference>
<name>A0A4R7FH22_9MICO</name>
<evidence type="ECO:0000313" key="2">
    <source>
        <dbReference type="EMBL" id="TDS74950.1"/>
    </source>
</evidence>
<dbReference type="InterPro" id="IPR001451">
    <property type="entry name" value="Hexapep"/>
</dbReference>
<dbReference type="CDD" id="cd04647">
    <property type="entry name" value="LbH_MAT_like"/>
    <property type="match status" value="1"/>
</dbReference>
<protein>
    <submittedName>
        <fullName evidence="2">Lipopolysaccharide O-acetyltransferase</fullName>
    </submittedName>
</protein>
<dbReference type="Gene3D" id="2.160.10.10">
    <property type="entry name" value="Hexapeptide repeat proteins"/>
    <property type="match status" value="1"/>
</dbReference>
<dbReference type="OrthoDB" id="2643438at2"/>
<dbReference type="AlphaFoldDB" id="A0A4R7FH22"/>
<dbReference type="Proteomes" id="UP000295344">
    <property type="component" value="Unassembled WGS sequence"/>
</dbReference>
<sequence length="224" mass="23352">MSGRLEHLRRTEGTVHGARTALTRVARGTARRLNARALGWRNGVLPLGSTVIGASHITVGEGFDAARPVWLEAVTSYAGETFEPRIRIGARLTSSGLLHVSAIGEIAIGDDCLFGSNVYIGDHAHGEYRGHGSSDPSSAPRTRPLRSPGPIAIGDRCWFGDNVVVLGGVTIGDGCVIGANSVVTRSLAAGTIAGGSPARPLKTWDQAAATWRRSASTALEGRPA</sequence>
<evidence type="ECO:0000313" key="3">
    <source>
        <dbReference type="Proteomes" id="UP000295344"/>
    </source>
</evidence>
<dbReference type="InterPro" id="IPR051159">
    <property type="entry name" value="Hexapeptide_acetyltransf"/>
</dbReference>
<dbReference type="PANTHER" id="PTHR23416">
    <property type="entry name" value="SIALIC ACID SYNTHASE-RELATED"/>
    <property type="match status" value="1"/>
</dbReference>
<dbReference type="GO" id="GO:0016740">
    <property type="term" value="F:transferase activity"/>
    <property type="evidence" value="ECO:0007669"/>
    <property type="project" value="UniProtKB-KW"/>
</dbReference>
<organism evidence="2 3">
    <name type="scientific">Amnibacterium kyonggiense</name>
    <dbReference type="NCBI Taxonomy" id="595671"/>
    <lineage>
        <taxon>Bacteria</taxon>
        <taxon>Bacillati</taxon>
        <taxon>Actinomycetota</taxon>
        <taxon>Actinomycetes</taxon>
        <taxon>Micrococcales</taxon>
        <taxon>Microbacteriaceae</taxon>
        <taxon>Amnibacterium</taxon>
    </lineage>
</organism>
<proteinExistence type="predicted"/>
<reference evidence="2 3" key="1">
    <citation type="submission" date="2019-03" db="EMBL/GenBank/DDBJ databases">
        <title>Genomic Encyclopedia of Archaeal and Bacterial Type Strains, Phase II (KMG-II): from individual species to whole genera.</title>
        <authorList>
            <person name="Goeker M."/>
        </authorList>
    </citation>
    <scope>NUCLEOTIDE SEQUENCE [LARGE SCALE GENOMIC DNA]</scope>
    <source>
        <strain evidence="2 3">DSM 24782</strain>
    </source>
</reference>
<gene>
    <name evidence="2" type="ORF">CLV52_3474</name>
</gene>
<dbReference type="InterPro" id="IPR011004">
    <property type="entry name" value="Trimer_LpxA-like_sf"/>
</dbReference>
<accession>A0A4R7FH22</accession>
<keyword evidence="2" id="KW-0808">Transferase</keyword>